<dbReference type="Gene3D" id="1.10.287.1060">
    <property type="entry name" value="ESAT-6-like"/>
    <property type="match status" value="1"/>
</dbReference>
<dbReference type="Pfam" id="PF06013">
    <property type="entry name" value="WXG100"/>
    <property type="match status" value="1"/>
</dbReference>
<comment type="caution">
    <text evidence="1">The sequence shown here is derived from an EMBL/GenBank/DDBJ whole genome shotgun (WGS) entry which is preliminary data.</text>
</comment>
<evidence type="ECO:0000313" key="2">
    <source>
        <dbReference type="Proteomes" id="UP001595816"/>
    </source>
</evidence>
<sequence>MTGPGFQLDTAAAAAAVRAYDDSSDQARSTIQQMLGDVDALRATRYAGRQAQALDRAVEGLDGDLKKLVQLLSDLSSVVNSTQTAYTETDDSVAQSLTSAAGGAYDRLRGN</sequence>
<accession>A0ABV8LX52</accession>
<protein>
    <submittedName>
        <fullName evidence="1">WXG100 family type VII secretion target</fullName>
    </submittedName>
</protein>
<dbReference type="InterPro" id="IPR010310">
    <property type="entry name" value="T7SS_ESAT-6-like"/>
</dbReference>
<dbReference type="RefSeq" id="WP_253750026.1">
    <property type="nucleotide sequence ID" value="NZ_JAMZDZ010000001.1"/>
</dbReference>
<name>A0ABV8LX52_9ACTN</name>
<gene>
    <name evidence="1" type="ORF">ACFOZ4_33955</name>
</gene>
<proteinExistence type="predicted"/>
<organism evidence="1 2">
    <name type="scientific">Hamadaea flava</name>
    <dbReference type="NCBI Taxonomy" id="1742688"/>
    <lineage>
        <taxon>Bacteria</taxon>
        <taxon>Bacillati</taxon>
        <taxon>Actinomycetota</taxon>
        <taxon>Actinomycetes</taxon>
        <taxon>Micromonosporales</taxon>
        <taxon>Micromonosporaceae</taxon>
        <taxon>Hamadaea</taxon>
    </lineage>
</organism>
<dbReference type="InterPro" id="IPR036689">
    <property type="entry name" value="ESAT-6-like_sf"/>
</dbReference>
<evidence type="ECO:0000313" key="1">
    <source>
        <dbReference type="EMBL" id="MFC4135646.1"/>
    </source>
</evidence>
<keyword evidence="2" id="KW-1185">Reference proteome</keyword>
<reference evidence="2" key="1">
    <citation type="journal article" date="2019" name="Int. J. Syst. Evol. Microbiol.">
        <title>The Global Catalogue of Microorganisms (GCM) 10K type strain sequencing project: providing services to taxonomists for standard genome sequencing and annotation.</title>
        <authorList>
            <consortium name="The Broad Institute Genomics Platform"/>
            <consortium name="The Broad Institute Genome Sequencing Center for Infectious Disease"/>
            <person name="Wu L."/>
            <person name="Ma J."/>
        </authorList>
    </citation>
    <scope>NUCLEOTIDE SEQUENCE [LARGE SCALE GENOMIC DNA]</scope>
    <source>
        <strain evidence="2">CGMCC 4.7289</strain>
    </source>
</reference>
<dbReference type="EMBL" id="JBHSAY010000023">
    <property type="protein sequence ID" value="MFC4135646.1"/>
    <property type="molecule type" value="Genomic_DNA"/>
</dbReference>
<dbReference type="SUPFAM" id="SSF140453">
    <property type="entry name" value="EsxAB dimer-like"/>
    <property type="match status" value="1"/>
</dbReference>
<dbReference type="Proteomes" id="UP001595816">
    <property type="component" value="Unassembled WGS sequence"/>
</dbReference>